<protein>
    <recommendedName>
        <fullName evidence="2">BRCT domain-containing protein</fullName>
    </recommendedName>
</protein>
<dbReference type="InterPro" id="IPR053036">
    <property type="entry name" value="CellCycle_DNARepair_Reg"/>
</dbReference>
<dbReference type="PANTHER" id="PTHR47667:SF1">
    <property type="entry name" value="REGULATOR OF TY1 TRANSPOSITION PROTEIN 107"/>
    <property type="match status" value="1"/>
</dbReference>
<dbReference type="Proteomes" id="UP000566819">
    <property type="component" value="Unassembled WGS sequence"/>
</dbReference>
<dbReference type="InterPro" id="IPR001357">
    <property type="entry name" value="BRCT_dom"/>
</dbReference>
<feature type="region of interest" description="Disordered" evidence="1">
    <location>
        <begin position="445"/>
        <end position="548"/>
    </location>
</feature>
<dbReference type="Pfam" id="PF12738">
    <property type="entry name" value="PTCB-BRCT"/>
    <property type="match status" value="2"/>
</dbReference>
<dbReference type="GO" id="GO:1990683">
    <property type="term" value="P:DNA double-strand break attachment to nuclear envelope"/>
    <property type="evidence" value="ECO:0007669"/>
    <property type="project" value="TreeGrafter"/>
</dbReference>
<dbReference type="GO" id="GO:0006302">
    <property type="term" value="P:double-strand break repair"/>
    <property type="evidence" value="ECO:0007669"/>
    <property type="project" value="TreeGrafter"/>
</dbReference>
<accession>A0A8H4RQ71</accession>
<feature type="compositionally biased region" description="Polar residues" evidence="1">
    <location>
        <begin position="473"/>
        <end position="486"/>
    </location>
</feature>
<dbReference type="FunFam" id="3.40.50.10190:FF:000048">
    <property type="entry name" value="DNA repair protein Rtt107"/>
    <property type="match status" value="1"/>
</dbReference>
<dbReference type="OrthoDB" id="342264at2759"/>
<sequence>MAERRGNPIFEHCVFALVPSKGLQEAQISQLTSTLEDHAGEIVEQKRDGKFPLDRITHIISTTSDFPQYSNARNKMINIVNHDWVTQSLLRNKQAPTRPFTPDPNLIFSNVVICCADIPQGDKDAVIGAVLAMGGQETNALTKQTTHICALTVDHPKCQSAIEKGLKCKIVLPHWFDDCLKLGKRIDERPYTLPDPEIHRLNPEDNLPVPPSEKILGASSPRPETFPLSTDSPRRLDVFQDKTVMISEDLDIGSRLRKVIEDLIVGGSGSITSSVHNADIFVCHWREGRDYIIASRAKIDVGNLSWLYHLITHNEWTSPLRKLLHYPLPRGGIKGFQDFRITLSNYGGEARTYLENLVEACGGEFTKSMKQDNTHLITARKSSEKYTAATEWNIHIINHLWIEESYAKCEIQTLTDPRYSHFPPRTNLGEVIGQTEFDERVLRSLYYPKDPTPSPKDPKSLKRSAMREKDRNLSSARNIEENTSMDGQDDDEEEVEEEIIKSKKPIAKPRSRGSTGAQLSTPAAKGRRVSAGKENDTPSSTRSAKDKALSTIHGLANDMALYEKEKKRKGPVWGGERAANKIDLERSSSPATKPKADEEYSGDEIRGAKRQKTGLPPIEIRLMITGYTGWSSNAQKQDSDKKKLRDLGIHIVEDPKVCTHLAAPDMVRTKKFLCALASGPTVVSTDFIEACVKNGEIPNANDFALKDAPNEKKFKLKLKDIVIRAKANKRSLLRRVPIYCTQDIPNGPDTFKAIVEANGGTFNVYRGKPILKKTNPDEDEVGAEPVYLITGQKPTEKKLWEGFTKNSKEANMIPRIVTTDWLLDTAMSQQHKWNESYLAEGQ</sequence>
<reference evidence="3 4" key="1">
    <citation type="submission" date="2020-03" db="EMBL/GenBank/DDBJ databases">
        <title>Draft Genome Sequence of Cudoniella acicularis.</title>
        <authorList>
            <person name="Buettner E."/>
            <person name="Kellner H."/>
        </authorList>
    </citation>
    <scope>NUCLEOTIDE SEQUENCE [LARGE SCALE GENOMIC DNA]</scope>
    <source>
        <strain evidence="3 4">DSM 108380</strain>
    </source>
</reference>
<feature type="domain" description="BRCT" evidence="2">
    <location>
        <begin position="103"/>
        <end position="193"/>
    </location>
</feature>
<feature type="compositionally biased region" description="Acidic residues" evidence="1">
    <location>
        <begin position="487"/>
        <end position="497"/>
    </location>
</feature>
<dbReference type="Pfam" id="PF16770">
    <property type="entry name" value="RTT107_BRCT_5"/>
    <property type="match status" value="1"/>
</dbReference>
<name>A0A8H4RQ71_9HELO</name>
<proteinExistence type="predicted"/>
<evidence type="ECO:0000256" key="1">
    <source>
        <dbReference type="SAM" id="MobiDB-lite"/>
    </source>
</evidence>
<evidence type="ECO:0000313" key="4">
    <source>
        <dbReference type="Proteomes" id="UP000566819"/>
    </source>
</evidence>
<feature type="domain" description="BRCT" evidence="2">
    <location>
        <begin position="336"/>
        <end position="408"/>
    </location>
</feature>
<evidence type="ECO:0000313" key="3">
    <source>
        <dbReference type="EMBL" id="KAF4634055.1"/>
    </source>
</evidence>
<dbReference type="PANTHER" id="PTHR47667">
    <property type="entry name" value="REGULATOR OF TY1 TRANSPOSITION PROTEIN 107"/>
    <property type="match status" value="1"/>
</dbReference>
<comment type="caution">
    <text evidence="3">The sequence shown here is derived from an EMBL/GenBank/DDBJ whole genome shotgun (WGS) entry which is preliminary data.</text>
</comment>
<dbReference type="CDD" id="cd18436">
    <property type="entry name" value="BRCT_BRC1_like_rpt2"/>
    <property type="match status" value="1"/>
</dbReference>
<feature type="compositionally biased region" description="Basic residues" evidence="1">
    <location>
        <begin position="502"/>
        <end position="511"/>
    </location>
</feature>
<dbReference type="InterPro" id="IPR036420">
    <property type="entry name" value="BRCT_dom_sf"/>
</dbReference>
<dbReference type="EMBL" id="JAAMPI010000212">
    <property type="protein sequence ID" value="KAF4634055.1"/>
    <property type="molecule type" value="Genomic_DNA"/>
</dbReference>
<evidence type="ECO:0000259" key="2">
    <source>
        <dbReference type="PROSITE" id="PS50172"/>
    </source>
</evidence>
<dbReference type="PROSITE" id="PS50172">
    <property type="entry name" value="BRCT"/>
    <property type="match status" value="3"/>
</dbReference>
<dbReference type="SUPFAM" id="SSF52113">
    <property type="entry name" value="BRCT domain"/>
    <property type="match status" value="5"/>
</dbReference>
<dbReference type="FunFam" id="3.40.50.10190:FF:000066">
    <property type="entry name" value="BRCT domain protein (Eurofung)"/>
    <property type="match status" value="1"/>
</dbReference>
<dbReference type="AlphaFoldDB" id="A0A8H4RQ71"/>
<feature type="compositionally biased region" description="Polar residues" evidence="1">
    <location>
        <begin position="512"/>
        <end position="521"/>
    </location>
</feature>
<feature type="region of interest" description="Disordered" evidence="1">
    <location>
        <begin position="567"/>
        <end position="602"/>
    </location>
</feature>
<dbReference type="CDD" id="cd18438">
    <property type="entry name" value="BRCT_BRC1_like_rpt4"/>
    <property type="match status" value="1"/>
</dbReference>
<dbReference type="GO" id="GO:0035361">
    <property type="term" value="C:Cul8-RING ubiquitin ligase complex"/>
    <property type="evidence" value="ECO:0007669"/>
    <property type="project" value="TreeGrafter"/>
</dbReference>
<organism evidence="3 4">
    <name type="scientific">Cudoniella acicularis</name>
    <dbReference type="NCBI Taxonomy" id="354080"/>
    <lineage>
        <taxon>Eukaryota</taxon>
        <taxon>Fungi</taxon>
        <taxon>Dikarya</taxon>
        <taxon>Ascomycota</taxon>
        <taxon>Pezizomycotina</taxon>
        <taxon>Leotiomycetes</taxon>
        <taxon>Helotiales</taxon>
        <taxon>Tricladiaceae</taxon>
        <taxon>Cudoniella</taxon>
    </lineage>
</organism>
<feature type="region of interest" description="Disordered" evidence="1">
    <location>
        <begin position="204"/>
        <end position="231"/>
    </location>
</feature>
<dbReference type="Pfam" id="PF16589">
    <property type="entry name" value="BRCT_2"/>
    <property type="match status" value="1"/>
</dbReference>
<dbReference type="GO" id="GO:0005634">
    <property type="term" value="C:nucleus"/>
    <property type="evidence" value="ECO:0007669"/>
    <property type="project" value="TreeGrafter"/>
</dbReference>
<dbReference type="CDD" id="cd18439">
    <property type="entry name" value="BRCT_BRC1_like_rpt6"/>
    <property type="match status" value="1"/>
</dbReference>
<dbReference type="CDD" id="cd18437">
    <property type="entry name" value="BRCT_BRC1_like_rpt3"/>
    <property type="match status" value="1"/>
</dbReference>
<keyword evidence="4" id="KW-1185">Reference proteome</keyword>
<gene>
    <name evidence="3" type="ORF">G7Y89_g4068</name>
</gene>
<feature type="domain" description="BRCT" evidence="2">
    <location>
        <begin position="5"/>
        <end position="102"/>
    </location>
</feature>
<dbReference type="CDD" id="cd17743">
    <property type="entry name" value="BRCT_BRC1_like_rpt5"/>
    <property type="match status" value="1"/>
</dbReference>
<dbReference type="SMART" id="SM00292">
    <property type="entry name" value="BRCT"/>
    <property type="match status" value="5"/>
</dbReference>
<feature type="compositionally biased region" description="Basic and acidic residues" evidence="1">
    <location>
        <begin position="456"/>
        <end position="472"/>
    </location>
</feature>
<dbReference type="Gene3D" id="3.40.50.10190">
    <property type="entry name" value="BRCT domain"/>
    <property type="match status" value="5"/>
</dbReference>